<dbReference type="GO" id="GO:0000408">
    <property type="term" value="C:EKC/KEOPS complex"/>
    <property type="evidence" value="ECO:0007669"/>
    <property type="project" value="InterPro"/>
</dbReference>
<dbReference type="Proteomes" id="UP000824219">
    <property type="component" value="Linkage Group LG25"/>
</dbReference>
<name>A0A9D3N462_9TELE</name>
<sequence>MAARLTRLFVKGSLSSEVRGYGFQSTNMACTVKGELKCKDGRTSRFTVEAENSLKSVIEGVKKINSEISVVLTGLVEEEDGVSAEGGECHAHDEDEEDDEEEESDEEGAATESTEVKVKPEPPAKRLKTITPS</sequence>
<evidence type="ECO:0000313" key="2">
    <source>
        <dbReference type="EMBL" id="KAG7316286.1"/>
    </source>
</evidence>
<feature type="region of interest" description="Disordered" evidence="1">
    <location>
        <begin position="79"/>
        <end position="133"/>
    </location>
</feature>
<gene>
    <name evidence="2" type="ORF">KOW79_019827</name>
</gene>
<dbReference type="AlphaFoldDB" id="A0A9D3N462"/>
<dbReference type="EMBL" id="JAHKSW010000025">
    <property type="protein sequence ID" value="KAG7316286.1"/>
    <property type="molecule type" value="Genomic_DNA"/>
</dbReference>
<protein>
    <submittedName>
        <fullName evidence="2">Uncharacterized protein</fullName>
    </submittedName>
</protein>
<evidence type="ECO:0000313" key="3">
    <source>
        <dbReference type="Proteomes" id="UP000824219"/>
    </source>
</evidence>
<dbReference type="OrthoDB" id="8905128at2759"/>
<keyword evidence="3" id="KW-1185">Reference proteome</keyword>
<accession>A0A9D3N462</accession>
<reference evidence="2 3" key="1">
    <citation type="submission" date="2021-06" db="EMBL/GenBank/DDBJ databases">
        <title>Chromosome-level genome assembly of the red-tail catfish (Hemibagrus wyckioides).</title>
        <authorList>
            <person name="Shao F."/>
        </authorList>
    </citation>
    <scope>NUCLEOTIDE SEQUENCE [LARGE SCALE GENOMIC DNA]</scope>
    <source>
        <strain evidence="2">EC202008001</strain>
        <tissue evidence="2">Blood</tissue>
    </source>
</reference>
<proteinExistence type="predicted"/>
<comment type="caution">
    <text evidence="2">The sequence shown here is derived from an EMBL/GenBank/DDBJ whole genome shotgun (WGS) entry which is preliminary data.</text>
</comment>
<evidence type="ECO:0000256" key="1">
    <source>
        <dbReference type="SAM" id="MobiDB-lite"/>
    </source>
</evidence>
<feature type="compositionally biased region" description="Basic and acidic residues" evidence="1">
    <location>
        <begin position="114"/>
        <end position="124"/>
    </location>
</feature>
<dbReference type="InterPro" id="IPR027893">
    <property type="entry name" value="GON7_meta"/>
</dbReference>
<organism evidence="2 3">
    <name type="scientific">Hemibagrus wyckioides</name>
    <dbReference type="NCBI Taxonomy" id="337641"/>
    <lineage>
        <taxon>Eukaryota</taxon>
        <taxon>Metazoa</taxon>
        <taxon>Chordata</taxon>
        <taxon>Craniata</taxon>
        <taxon>Vertebrata</taxon>
        <taxon>Euteleostomi</taxon>
        <taxon>Actinopterygii</taxon>
        <taxon>Neopterygii</taxon>
        <taxon>Teleostei</taxon>
        <taxon>Ostariophysi</taxon>
        <taxon>Siluriformes</taxon>
        <taxon>Bagridae</taxon>
        <taxon>Hemibagrus</taxon>
    </lineage>
</organism>
<feature type="compositionally biased region" description="Acidic residues" evidence="1">
    <location>
        <begin position="94"/>
        <end position="109"/>
    </location>
</feature>
<dbReference type="Pfam" id="PF15387">
    <property type="entry name" value="DUF4611"/>
    <property type="match status" value="1"/>
</dbReference>